<dbReference type="EMBL" id="CP081869">
    <property type="protein sequence ID" value="QZN99513.1"/>
    <property type="molecule type" value="Genomic_DNA"/>
</dbReference>
<dbReference type="Proteomes" id="UP000825701">
    <property type="component" value="Chromosome"/>
</dbReference>
<evidence type="ECO:0000313" key="1">
    <source>
        <dbReference type="EMBL" id="QZN99513.1"/>
    </source>
</evidence>
<keyword evidence="2" id="KW-1185">Reference proteome</keyword>
<dbReference type="AlphaFoldDB" id="A0A9E6R9X8"/>
<accession>A0A9E6R9X8</accession>
<name>A0A9E6R9X8_9HYPH</name>
<evidence type="ECO:0000313" key="2">
    <source>
        <dbReference type="Proteomes" id="UP000825701"/>
    </source>
</evidence>
<dbReference type="KEGG" id="cmet:K6K41_22835"/>
<protein>
    <submittedName>
        <fullName evidence="1">Uncharacterized protein</fullName>
    </submittedName>
</protein>
<gene>
    <name evidence="1" type="ORF">K6K41_22835</name>
</gene>
<proteinExistence type="predicted"/>
<reference evidence="1" key="1">
    <citation type="submission" date="2021-08" db="EMBL/GenBank/DDBJ databases">
        <authorList>
            <person name="Zhang H."/>
            <person name="Xu M."/>
            <person name="Yu Z."/>
            <person name="Yang L."/>
            <person name="Cai Y."/>
        </authorList>
    </citation>
    <scope>NUCLEOTIDE SEQUENCE</scope>
    <source>
        <strain evidence="1">CHL1</strain>
    </source>
</reference>
<organism evidence="1 2">
    <name type="scientific">Chenggangzhangella methanolivorans</name>
    <dbReference type="NCBI Taxonomy" id="1437009"/>
    <lineage>
        <taxon>Bacteria</taxon>
        <taxon>Pseudomonadati</taxon>
        <taxon>Pseudomonadota</taxon>
        <taxon>Alphaproteobacteria</taxon>
        <taxon>Hyphomicrobiales</taxon>
        <taxon>Methylopilaceae</taxon>
        <taxon>Chenggangzhangella</taxon>
    </lineage>
</organism>
<sequence>MSPARRVSLLRADPRDVAGDIARAWKGDYQGQRNVAFCLLTGCDDSIRVDRLTGCAWRIVIVQSGASEVDQSDTLNLDVNCAAKLSRTEKQAAVAKAATIYKKVYGRAAPKFAW</sequence>
<dbReference type="RefSeq" id="WP_261402594.1">
    <property type="nucleotide sequence ID" value="NZ_CP081869.1"/>
</dbReference>